<sequence>MASRILGRPGPGKSFLGGLVLAASGIVFFGISVYTIYQGSVAASLLSAAIGLVLVSLGADMMMRES</sequence>
<feature type="transmembrane region" description="Helical" evidence="1">
    <location>
        <begin position="15"/>
        <end position="37"/>
    </location>
</feature>
<comment type="caution">
    <text evidence="2">The sequence shown here is derived from an EMBL/GenBank/DDBJ whole genome shotgun (WGS) entry which is preliminary data.</text>
</comment>
<evidence type="ECO:0000313" key="3">
    <source>
        <dbReference type="Proteomes" id="UP000291213"/>
    </source>
</evidence>
<evidence type="ECO:0000313" key="2">
    <source>
        <dbReference type="EMBL" id="GBF08950.1"/>
    </source>
</evidence>
<keyword evidence="1" id="KW-0812">Transmembrane</keyword>
<evidence type="ECO:0000256" key="1">
    <source>
        <dbReference type="SAM" id="Phobius"/>
    </source>
</evidence>
<keyword evidence="1" id="KW-1133">Transmembrane helix</keyword>
<dbReference type="Proteomes" id="UP000291213">
    <property type="component" value="Unassembled WGS sequence"/>
</dbReference>
<keyword evidence="1" id="KW-0472">Membrane</keyword>
<feature type="transmembrane region" description="Helical" evidence="1">
    <location>
        <begin position="43"/>
        <end position="63"/>
    </location>
</feature>
<organism evidence="2 3">
    <name type="scientific">Aeropyrum pernix</name>
    <dbReference type="NCBI Taxonomy" id="56636"/>
    <lineage>
        <taxon>Archaea</taxon>
        <taxon>Thermoproteota</taxon>
        <taxon>Thermoprotei</taxon>
        <taxon>Desulfurococcales</taxon>
        <taxon>Desulfurococcaceae</taxon>
        <taxon>Aeropyrum</taxon>
    </lineage>
</organism>
<dbReference type="RefSeq" id="WP_131159969.1">
    <property type="nucleotide sequence ID" value="NZ_BDMD01000036.1"/>
</dbReference>
<name>A0A401H990_AERPX</name>
<proteinExistence type="predicted"/>
<gene>
    <name evidence="2" type="ORF">apy_06750</name>
</gene>
<protein>
    <submittedName>
        <fullName evidence="2">Uncharacterized protein</fullName>
    </submittedName>
</protein>
<reference evidence="2 3" key="1">
    <citation type="submission" date="2017-02" db="EMBL/GenBank/DDBJ databases">
        <title>isolation and characterization of a novel temperate virus Aeropyrum globular virus 1 infecting hyperthermophilic archaeon Aeropyrum.</title>
        <authorList>
            <person name="Yumiya M."/>
            <person name="Yoshida T."/>
            <person name="Sako Y."/>
        </authorList>
    </citation>
    <scope>NUCLEOTIDE SEQUENCE [LARGE SCALE GENOMIC DNA]</scope>
    <source>
        <strain evidence="2 3">YK1-12-2013</strain>
    </source>
</reference>
<accession>A0A401H990</accession>
<dbReference type="AlphaFoldDB" id="A0A401H990"/>
<dbReference type="OrthoDB" id="380405at2157"/>
<dbReference type="EMBL" id="BDMD01000036">
    <property type="protein sequence ID" value="GBF08950.1"/>
    <property type="molecule type" value="Genomic_DNA"/>
</dbReference>